<proteinExistence type="predicted"/>
<dbReference type="InterPro" id="IPR055357">
    <property type="entry name" value="LRR_At1g61320_AtMIF1"/>
</dbReference>
<organism evidence="2 3">
    <name type="scientific">Trifolium subterraneum</name>
    <name type="common">Subterranean clover</name>
    <dbReference type="NCBI Taxonomy" id="3900"/>
    <lineage>
        <taxon>Eukaryota</taxon>
        <taxon>Viridiplantae</taxon>
        <taxon>Streptophyta</taxon>
        <taxon>Embryophyta</taxon>
        <taxon>Tracheophyta</taxon>
        <taxon>Spermatophyta</taxon>
        <taxon>Magnoliopsida</taxon>
        <taxon>eudicotyledons</taxon>
        <taxon>Gunneridae</taxon>
        <taxon>Pentapetalae</taxon>
        <taxon>rosids</taxon>
        <taxon>fabids</taxon>
        <taxon>Fabales</taxon>
        <taxon>Fabaceae</taxon>
        <taxon>Papilionoideae</taxon>
        <taxon>50 kb inversion clade</taxon>
        <taxon>NPAAA clade</taxon>
        <taxon>Hologalegina</taxon>
        <taxon>IRL clade</taxon>
        <taxon>Trifolieae</taxon>
        <taxon>Trifolium</taxon>
    </lineage>
</organism>
<dbReference type="PANTHER" id="PTHR31900:SF30">
    <property type="entry name" value="SUPERFAMILY PROTEIN, PUTATIVE-RELATED"/>
    <property type="match status" value="1"/>
</dbReference>
<gene>
    <name evidence="2" type="ORF">TSUD_37710</name>
</gene>
<reference evidence="3" key="1">
    <citation type="journal article" date="2017" name="Front. Plant Sci.">
        <title>Climate Clever Clovers: New Paradigm to Reduce the Environmental Footprint of Ruminants by Breeding Low Methanogenic Forages Utilizing Haplotype Variation.</title>
        <authorList>
            <person name="Kaur P."/>
            <person name="Appels R."/>
            <person name="Bayer P.E."/>
            <person name="Keeble-Gagnere G."/>
            <person name="Wang J."/>
            <person name="Hirakawa H."/>
            <person name="Shirasawa K."/>
            <person name="Vercoe P."/>
            <person name="Stefanova K."/>
            <person name="Durmic Z."/>
            <person name="Nichols P."/>
            <person name="Revell C."/>
            <person name="Isobe S.N."/>
            <person name="Edwards D."/>
            <person name="Erskine W."/>
        </authorList>
    </citation>
    <scope>NUCLEOTIDE SEQUENCE [LARGE SCALE GENOMIC DNA]</scope>
    <source>
        <strain evidence="3">cv. Daliak</strain>
    </source>
</reference>
<dbReference type="Gene3D" id="3.80.10.10">
    <property type="entry name" value="Ribonuclease Inhibitor"/>
    <property type="match status" value="1"/>
</dbReference>
<keyword evidence="3" id="KW-1185">Reference proteome</keyword>
<dbReference type="PANTHER" id="PTHR31900">
    <property type="entry name" value="F-BOX/RNI SUPERFAMILY PROTEIN-RELATED"/>
    <property type="match status" value="1"/>
</dbReference>
<dbReference type="SUPFAM" id="SSF52047">
    <property type="entry name" value="RNI-like"/>
    <property type="match status" value="1"/>
</dbReference>
<feature type="domain" description="At1g61320/AtMIF1 LRR" evidence="1">
    <location>
        <begin position="47"/>
        <end position="386"/>
    </location>
</feature>
<dbReference type="EMBL" id="DF973165">
    <property type="protein sequence ID" value="GAU17013.1"/>
    <property type="molecule type" value="Genomic_DNA"/>
</dbReference>
<dbReference type="InterPro" id="IPR050232">
    <property type="entry name" value="FBL13/AtMIF1-like"/>
</dbReference>
<evidence type="ECO:0000313" key="2">
    <source>
        <dbReference type="EMBL" id="GAU17013.1"/>
    </source>
</evidence>
<name>A0A2Z6LIJ6_TRISU</name>
<sequence length="420" mass="48106">MPRENLDFNENLFVDSTSDEIKQEQRKDFINFIKNGIDHFTNSDINKFSLTVSNPQLCRDIVERCVAFAMQRGVRDLNLDFSDPKWDEENSADHDALFQLPSIAYELGSSLESLKLYSCGFGTQDFVNFSALKDVSLGRIELSTETLQTLLSTCRTIESLSLEKCWNLMNFILGDDPVGLTRLVINKCDLEYFILNAPNLKYFKYSGAVFTSDIYVRPNVIEEVCIDFALESEFYERGNELCKILDDLASAKILTVCSYLLQVVPSGDQPVRTEIELNVRHLILKTQMHPHEFCGFEFLLNSCPMLEKLTLDIDQRAIFSDEDYETPDDGVDLKKFWQMRRVIPQCLRRSLKVIEVIGSITTEEELMTLCFLMSAGKVLEQININLRNENDPGVNEFRRGRASLLANVKKVSEKLQLSIN</sequence>
<dbReference type="AlphaFoldDB" id="A0A2Z6LIJ6"/>
<accession>A0A2Z6LIJ6</accession>
<evidence type="ECO:0000313" key="3">
    <source>
        <dbReference type="Proteomes" id="UP000242715"/>
    </source>
</evidence>
<protein>
    <recommendedName>
        <fullName evidence="1">At1g61320/AtMIF1 LRR domain-containing protein</fullName>
    </recommendedName>
</protein>
<evidence type="ECO:0000259" key="1">
    <source>
        <dbReference type="Pfam" id="PF23622"/>
    </source>
</evidence>
<dbReference type="Proteomes" id="UP000242715">
    <property type="component" value="Unassembled WGS sequence"/>
</dbReference>
<dbReference type="Pfam" id="PF23622">
    <property type="entry name" value="LRR_At1g61320_AtMIF1"/>
    <property type="match status" value="1"/>
</dbReference>
<dbReference type="OrthoDB" id="673865at2759"/>
<dbReference type="InterPro" id="IPR032675">
    <property type="entry name" value="LRR_dom_sf"/>
</dbReference>